<name>K9VWE7_9CYAN</name>
<keyword evidence="3" id="KW-1185">Reference proteome</keyword>
<feature type="compositionally biased region" description="Low complexity" evidence="1">
    <location>
        <begin position="38"/>
        <end position="50"/>
    </location>
</feature>
<protein>
    <submittedName>
        <fullName evidence="2">Uncharacterized protein</fullName>
    </submittedName>
</protein>
<sequence>MNKLIVGIILAVSLASVVGAALGWMYPFRSETVNQINSTEPSPTTTTSSSQNNTQAVESAQNNTFTETDPNNSNDTASDEQESVPALW</sequence>
<dbReference type="Proteomes" id="UP000010472">
    <property type="component" value="Chromosome"/>
</dbReference>
<dbReference type="STRING" id="1173022.Cri9333_0969"/>
<accession>K9VWE7</accession>
<dbReference type="EMBL" id="CP003620">
    <property type="protein sequence ID" value="AFZ11884.1"/>
    <property type="molecule type" value="Genomic_DNA"/>
</dbReference>
<organism evidence="2 3">
    <name type="scientific">Crinalium epipsammum PCC 9333</name>
    <dbReference type="NCBI Taxonomy" id="1173022"/>
    <lineage>
        <taxon>Bacteria</taxon>
        <taxon>Bacillati</taxon>
        <taxon>Cyanobacteriota</taxon>
        <taxon>Cyanophyceae</taxon>
        <taxon>Gomontiellales</taxon>
        <taxon>Gomontiellaceae</taxon>
        <taxon>Crinalium</taxon>
    </lineage>
</organism>
<dbReference type="AlphaFoldDB" id="K9VWE7"/>
<feature type="region of interest" description="Disordered" evidence="1">
    <location>
        <begin position="35"/>
        <end position="88"/>
    </location>
</feature>
<dbReference type="KEGG" id="cep:Cri9333_0969"/>
<dbReference type="HOGENOM" id="CLU_2463876_0_0_3"/>
<gene>
    <name evidence="2" type="ORF">Cri9333_0969</name>
</gene>
<evidence type="ECO:0000313" key="2">
    <source>
        <dbReference type="EMBL" id="AFZ11884.1"/>
    </source>
</evidence>
<evidence type="ECO:0000256" key="1">
    <source>
        <dbReference type="SAM" id="MobiDB-lite"/>
    </source>
</evidence>
<proteinExistence type="predicted"/>
<dbReference type="RefSeq" id="WP_015202006.1">
    <property type="nucleotide sequence ID" value="NC_019753.1"/>
</dbReference>
<reference evidence="2 3" key="1">
    <citation type="submission" date="2012-06" db="EMBL/GenBank/DDBJ databases">
        <title>Finished chromosome of genome of Crinalium epipsammum PCC 9333.</title>
        <authorList>
            <consortium name="US DOE Joint Genome Institute"/>
            <person name="Gugger M."/>
            <person name="Coursin T."/>
            <person name="Rippka R."/>
            <person name="Tandeau De Marsac N."/>
            <person name="Huntemann M."/>
            <person name="Wei C.-L."/>
            <person name="Han J."/>
            <person name="Detter J.C."/>
            <person name="Han C."/>
            <person name="Tapia R."/>
            <person name="Davenport K."/>
            <person name="Daligault H."/>
            <person name="Erkkila T."/>
            <person name="Gu W."/>
            <person name="Munk A.C.C."/>
            <person name="Teshima H."/>
            <person name="Xu Y."/>
            <person name="Chain P."/>
            <person name="Chen A."/>
            <person name="Krypides N."/>
            <person name="Mavromatis K."/>
            <person name="Markowitz V."/>
            <person name="Szeto E."/>
            <person name="Ivanova N."/>
            <person name="Mikhailova N."/>
            <person name="Ovchinnikova G."/>
            <person name="Pagani I."/>
            <person name="Pati A."/>
            <person name="Goodwin L."/>
            <person name="Peters L."/>
            <person name="Pitluck S."/>
            <person name="Woyke T."/>
            <person name="Kerfeld C."/>
        </authorList>
    </citation>
    <scope>NUCLEOTIDE SEQUENCE [LARGE SCALE GENOMIC DNA]</scope>
    <source>
        <strain evidence="2 3">PCC 9333</strain>
    </source>
</reference>
<evidence type="ECO:0000313" key="3">
    <source>
        <dbReference type="Proteomes" id="UP000010472"/>
    </source>
</evidence>
<feature type="compositionally biased region" description="Polar residues" evidence="1">
    <location>
        <begin position="51"/>
        <end position="76"/>
    </location>
</feature>